<protein>
    <submittedName>
        <fullName evidence="2">Uncharacterized protein</fullName>
    </submittedName>
</protein>
<evidence type="ECO:0000313" key="2">
    <source>
        <dbReference type="EMBL" id="ARS91485.1"/>
    </source>
</evidence>
<proteinExistence type="predicted"/>
<evidence type="ECO:0000256" key="1">
    <source>
        <dbReference type="SAM" id="Phobius"/>
    </source>
</evidence>
<accession>A0A2Z2HYM3</accession>
<gene>
    <name evidence="2" type="ORF">B1756_18320</name>
</gene>
<keyword evidence="1" id="KW-0472">Membrane</keyword>
<feature type="transmembrane region" description="Helical" evidence="1">
    <location>
        <begin position="21"/>
        <end position="39"/>
    </location>
</feature>
<organism evidence="2 3">
    <name type="scientific">Natrarchaeobaculum aegyptiacum</name>
    <dbReference type="NCBI Taxonomy" id="745377"/>
    <lineage>
        <taxon>Archaea</taxon>
        <taxon>Methanobacteriati</taxon>
        <taxon>Methanobacteriota</taxon>
        <taxon>Stenosarchaea group</taxon>
        <taxon>Halobacteria</taxon>
        <taxon>Halobacteriales</taxon>
        <taxon>Natrialbaceae</taxon>
        <taxon>Natrarchaeobaculum</taxon>
    </lineage>
</organism>
<keyword evidence="1" id="KW-0812">Transmembrane</keyword>
<keyword evidence="1" id="KW-1133">Transmembrane helix</keyword>
<dbReference type="RefSeq" id="WP_086889854.1">
    <property type="nucleotide sequence ID" value="NZ_CP019893.1"/>
</dbReference>
<dbReference type="AlphaFoldDB" id="A0A2Z2HYM3"/>
<keyword evidence="3" id="KW-1185">Reference proteome</keyword>
<sequence>MTSSEHGQPNQSGTGDQILRGILVVGILLVTPLVVWQFLVPITLAHPLGIVVSSLLVALIGLGLYTIAEGELPSLVRP</sequence>
<name>A0A2Z2HYM3_9EURY</name>
<dbReference type="EMBL" id="CP019893">
    <property type="protein sequence ID" value="ARS91485.1"/>
    <property type="molecule type" value="Genomic_DNA"/>
</dbReference>
<dbReference type="Proteomes" id="UP000250088">
    <property type="component" value="Chromosome"/>
</dbReference>
<dbReference type="GeneID" id="32896071"/>
<evidence type="ECO:0000313" key="3">
    <source>
        <dbReference type="Proteomes" id="UP000250088"/>
    </source>
</evidence>
<dbReference type="KEGG" id="naj:B1756_18320"/>
<reference evidence="3" key="1">
    <citation type="submission" date="2017-02" db="EMBL/GenBank/DDBJ databases">
        <title>Natronthermophilus aegyptiacus gen. nov.,sp. nov., an aerobic, extremely halophilic alkalithermophilic archaeon isolated from the athalassohaline Wadi An Natrun, Egypt.</title>
        <authorList>
            <person name="Zhao B."/>
        </authorList>
    </citation>
    <scope>NUCLEOTIDE SEQUENCE [LARGE SCALE GENOMIC DNA]</scope>
    <source>
        <strain evidence="3">JW/NM-HA 15</strain>
    </source>
</reference>
<feature type="transmembrane region" description="Helical" evidence="1">
    <location>
        <begin position="45"/>
        <end position="68"/>
    </location>
</feature>